<sequence>MFFAMIISLYSSRIIINALGEVNYGVYVVVGGVIGMLSFLNTTMSGAISRFINYDIGKGVLSAVNRRVSSAFMLQLGIAVIFVVASETIGLWFVNTHLNIPPDRMIAANWLYQISILISILSLVQVPYTSLILSYEKMGFYAIVEIIHVVLKLACAFAIYFCGGDQLIMYGGLLLVVQLAVFILYAFGCFKYMPSLKIRFHRDFSHIKPMLVFSGWDLYGNVAYTGMLQGATILINIFFGPIVNAAGGITMTLSSQVAWFGRNVTMAYRPQIINNYAQGNIHTMNKLMSDASKYGLMFLLLVTVPLYIEVDYVLHLWLGDVPMFTSTFCRIMLIAGCINVVNAVITTSIHATGRIAKLSFYAGSLYILTVPITYVLYELGLPAMYAYITMLVIHVMVMGVNCIILKSLANSFNIKEFLCNTIGKCLLASFIPALLVILIHYNMQVGFIRLLVVVIAFVITYIFSVYYIVLDVDMRSKLINMLLQKIKK</sequence>
<feature type="transmembrane region" description="Helical" evidence="6">
    <location>
        <begin position="140"/>
        <end position="161"/>
    </location>
</feature>
<feature type="transmembrane region" description="Helical" evidence="6">
    <location>
        <begin position="167"/>
        <end position="190"/>
    </location>
</feature>
<feature type="transmembrane region" description="Helical" evidence="6">
    <location>
        <begin position="358"/>
        <end position="377"/>
    </location>
</feature>
<evidence type="ECO:0000313" key="7">
    <source>
        <dbReference type="EMBL" id="KKB48756.1"/>
    </source>
</evidence>
<keyword evidence="3 6" id="KW-0812">Transmembrane</keyword>
<evidence type="ECO:0000256" key="3">
    <source>
        <dbReference type="ARBA" id="ARBA00022692"/>
    </source>
</evidence>
<keyword evidence="4 6" id="KW-1133">Transmembrane helix</keyword>
<evidence type="ECO:0000256" key="6">
    <source>
        <dbReference type="SAM" id="Phobius"/>
    </source>
</evidence>
<comment type="subcellular location">
    <subcellularLocation>
        <location evidence="1">Cell membrane</location>
        <topology evidence="1">Multi-pass membrane protein</topology>
    </subcellularLocation>
</comment>
<dbReference type="STRING" id="927665.HMPREF1535_03985"/>
<feature type="transmembrane region" description="Helical" evidence="6">
    <location>
        <begin position="324"/>
        <end position="346"/>
    </location>
</feature>
<reference evidence="7 8" key="1">
    <citation type="submission" date="2013-04" db="EMBL/GenBank/DDBJ databases">
        <title>The Genome Sequence of Parabacteroides goldsteinii DSM 19448.</title>
        <authorList>
            <consortium name="The Broad Institute Genomics Platform"/>
            <person name="Earl A."/>
            <person name="Ward D."/>
            <person name="Feldgarden M."/>
            <person name="Gevers D."/>
            <person name="Martens E."/>
            <person name="Sakamoto M."/>
            <person name="Benno Y."/>
            <person name="Song Y."/>
            <person name="Liu C."/>
            <person name="Lee J."/>
            <person name="Bolanos M."/>
            <person name="Vaisanen M.L."/>
            <person name="Finegold S.M."/>
            <person name="Walker B."/>
            <person name="Young S."/>
            <person name="Zeng Q."/>
            <person name="Gargeya S."/>
            <person name="Fitzgerald M."/>
            <person name="Haas B."/>
            <person name="Abouelleil A."/>
            <person name="Allen A.W."/>
            <person name="Alvarado L."/>
            <person name="Arachchi H.M."/>
            <person name="Berlin A.M."/>
            <person name="Chapman S.B."/>
            <person name="Gainer-Dewar J."/>
            <person name="Goldberg J."/>
            <person name="Griggs A."/>
            <person name="Gujja S."/>
            <person name="Hansen M."/>
            <person name="Howarth C."/>
            <person name="Imamovic A."/>
            <person name="Ireland A."/>
            <person name="Larimer J."/>
            <person name="McCowan C."/>
            <person name="Murphy C."/>
            <person name="Pearson M."/>
            <person name="Poon T.W."/>
            <person name="Priest M."/>
            <person name="Roberts A."/>
            <person name="Saif S."/>
            <person name="Shea T."/>
            <person name="Sisk P."/>
            <person name="Sykes S."/>
            <person name="Wortman J."/>
            <person name="Nusbaum C."/>
            <person name="Birren B."/>
        </authorList>
    </citation>
    <scope>NUCLEOTIDE SEQUENCE [LARGE SCALE GENOMIC DNA]</scope>
    <source>
        <strain evidence="7 8">DSM 19448</strain>
    </source>
</reference>
<evidence type="ECO:0000256" key="4">
    <source>
        <dbReference type="ARBA" id="ARBA00022989"/>
    </source>
</evidence>
<keyword evidence="2" id="KW-1003">Cell membrane</keyword>
<dbReference type="AlphaFoldDB" id="A0A0F5IT76"/>
<feature type="transmembrane region" description="Helical" evidence="6">
    <location>
        <begin position="417"/>
        <end position="441"/>
    </location>
</feature>
<feature type="transmembrane region" description="Helical" evidence="6">
    <location>
        <begin position="233"/>
        <end position="253"/>
    </location>
</feature>
<evidence type="ECO:0000313" key="8">
    <source>
        <dbReference type="Proteomes" id="UP000033047"/>
    </source>
</evidence>
<dbReference type="HOGENOM" id="CLU_040798_1_0_10"/>
<dbReference type="GO" id="GO:0005886">
    <property type="term" value="C:plasma membrane"/>
    <property type="evidence" value="ECO:0007669"/>
    <property type="project" value="UniProtKB-SubCell"/>
</dbReference>
<feature type="transmembrane region" description="Helical" evidence="6">
    <location>
        <begin position="24"/>
        <end position="52"/>
    </location>
</feature>
<feature type="transmembrane region" description="Helical" evidence="6">
    <location>
        <begin position="210"/>
        <end position="227"/>
    </location>
</feature>
<feature type="transmembrane region" description="Helical" evidence="6">
    <location>
        <begin position="294"/>
        <end position="318"/>
    </location>
</feature>
<accession>A0A0F5IT76</accession>
<evidence type="ECO:0008006" key="9">
    <source>
        <dbReference type="Google" id="ProtNLM"/>
    </source>
</evidence>
<dbReference type="PANTHER" id="PTHR30250">
    <property type="entry name" value="PST FAMILY PREDICTED COLANIC ACID TRANSPORTER"/>
    <property type="match status" value="1"/>
</dbReference>
<organism evidence="7 8">
    <name type="scientific">Parabacteroides goldsteinii DSM 19448 = WAL 12034</name>
    <dbReference type="NCBI Taxonomy" id="927665"/>
    <lineage>
        <taxon>Bacteria</taxon>
        <taxon>Pseudomonadati</taxon>
        <taxon>Bacteroidota</taxon>
        <taxon>Bacteroidia</taxon>
        <taxon>Bacteroidales</taxon>
        <taxon>Tannerellaceae</taxon>
        <taxon>Parabacteroides</taxon>
    </lineage>
</organism>
<dbReference type="PATRIC" id="fig|927665.4.peg.4095"/>
<name>A0A0F5IT76_9BACT</name>
<feature type="transmembrane region" description="Helical" evidence="6">
    <location>
        <begin position="106"/>
        <end position="128"/>
    </location>
</feature>
<gene>
    <name evidence="7" type="ORF">HMPREF1535_03985</name>
</gene>
<evidence type="ECO:0000256" key="2">
    <source>
        <dbReference type="ARBA" id="ARBA00022475"/>
    </source>
</evidence>
<keyword evidence="5 6" id="KW-0472">Membrane</keyword>
<dbReference type="EMBL" id="AQHV01000021">
    <property type="protein sequence ID" value="KKB48756.1"/>
    <property type="molecule type" value="Genomic_DNA"/>
</dbReference>
<dbReference type="Proteomes" id="UP000033047">
    <property type="component" value="Unassembled WGS sequence"/>
</dbReference>
<feature type="transmembrane region" description="Helical" evidence="6">
    <location>
        <begin position="447"/>
        <end position="469"/>
    </location>
</feature>
<feature type="transmembrane region" description="Helical" evidence="6">
    <location>
        <begin position="72"/>
        <end position="94"/>
    </location>
</feature>
<dbReference type="PANTHER" id="PTHR30250:SF26">
    <property type="entry name" value="PSMA PROTEIN"/>
    <property type="match status" value="1"/>
</dbReference>
<feature type="transmembrane region" description="Helical" evidence="6">
    <location>
        <begin position="383"/>
        <end position="405"/>
    </location>
</feature>
<protein>
    <recommendedName>
        <fullName evidence="9">Polysaccharide biosynthesis protein C-terminal domain-containing protein</fullName>
    </recommendedName>
</protein>
<comment type="caution">
    <text evidence="7">The sequence shown here is derived from an EMBL/GenBank/DDBJ whole genome shotgun (WGS) entry which is preliminary data.</text>
</comment>
<dbReference type="InterPro" id="IPR050833">
    <property type="entry name" value="Poly_Biosynth_Transport"/>
</dbReference>
<proteinExistence type="predicted"/>
<evidence type="ECO:0000256" key="1">
    <source>
        <dbReference type="ARBA" id="ARBA00004651"/>
    </source>
</evidence>
<evidence type="ECO:0000256" key="5">
    <source>
        <dbReference type="ARBA" id="ARBA00023136"/>
    </source>
</evidence>